<dbReference type="AlphaFoldDB" id="A0A482ETL7"/>
<gene>
    <name evidence="1" type="ORF">NNIBIDOC_00141</name>
</gene>
<dbReference type="EMBL" id="MK356558">
    <property type="protein sequence ID" value="QBM91470.1"/>
    <property type="molecule type" value="Genomic_DNA"/>
</dbReference>
<name>A0A482ETL7_SALSP</name>
<geneLocation type="plasmid" evidence="1">
    <name>pSa1423-160k</name>
</geneLocation>
<keyword evidence="1" id="KW-0614">Plasmid</keyword>
<evidence type="ECO:0000313" key="1">
    <source>
        <dbReference type="EMBL" id="QBM91470.1"/>
    </source>
</evidence>
<protein>
    <submittedName>
        <fullName evidence="1">Uncharacterized protein</fullName>
    </submittedName>
</protein>
<proteinExistence type="predicted"/>
<reference evidence="1" key="1">
    <citation type="submission" date="2019-01" db="EMBL/GenBank/DDBJ databases">
        <title>Salmonella strain 1423 plasmid sequences.</title>
        <authorList>
            <person name="Chen K."/>
            <person name="Chen S."/>
        </authorList>
    </citation>
    <scope>NUCLEOTIDE SEQUENCE</scope>
    <source>
        <strain evidence="1">Sa1423</strain>
        <plasmid evidence="1">pSa1423-160k</plasmid>
    </source>
</reference>
<organism evidence="1">
    <name type="scientific">Salmonella sp</name>
    <dbReference type="NCBI Taxonomy" id="599"/>
    <lineage>
        <taxon>Bacteria</taxon>
        <taxon>Pseudomonadati</taxon>
        <taxon>Pseudomonadota</taxon>
        <taxon>Gammaproteobacteria</taxon>
        <taxon>Enterobacterales</taxon>
        <taxon>Enterobacteriaceae</taxon>
        <taxon>Salmonella</taxon>
    </lineage>
</organism>
<sequence>MWFTLYKKFPASSFQLQTLFRRNDKSGKNAVPATRFRINSKPLTGDITLWGASDVGGGITNCRRTHLNGALGIAR</sequence>
<accession>A0A482ETL7</accession>